<dbReference type="OMA" id="DCAFAAT"/>
<dbReference type="InterPro" id="IPR038286">
    <property type="entry name" value="IPK_sf"/>
</dbReference>
<dbReference type="Proteomes" id="UP000012960">
    <property type="component" value="Unplaced"/>
</dbReference>
<protein>
    <recommendedName>
        <fullName evidence="8">Inositol polyphosphate multikinase</fullName>
        <ecNumber evidence="8">2.7.1.140</ecNumber>
        <ecNumber evidence="8">2.7.1.151</ecNumber>
    </recommendedName>
</protein>
<evidence type="ECO:0000256" key="5">
    <source>
        <dbReference type="ARBA" id="ARBA00022840"/>
    </source>
</evidence>
<evidence type="ECO:0000313" key="11">
    <source>
        <dbReference type="Proteomes" id="UP000012960"/>
    </source>
</evidence>
<accession>A0A804L5Y4</accession>
<dbReference type="InterPro" id="IPR005522">
    <property type="entry name" value="IPK"/>
</dbReference>
<evidence type="ECO:0000256" key="2">
    <source>
        <dbReference type="ARBA" id="ARBA00022679"/>
    </source>
</evidence>
<comment type="function">
    <text evidence="8">Inositol phosphate kinase with a broad substrate specificity.</text>
</comment>
<dbReference type="GO" id="GO:0032958">
    <property type="term" value="P:inositol phosphate biosynthetic process"/>
    <property type="evidence" value="ECO:0000318"/>
    <property type="project" value="GO_Central"/>
</dbReference>
<evidence type="ECO:0000313" key="10">
    <source>
        <dbReference type="EnsemblPlants" id="Ma11_p09270.1"/>
    </source>
</evidence>
<proteinExistence type="inferred from homology"/>
<reference evidence="9" key="1">
    <citation type="submission" date="2021-03" db="EMBL/GenBank/DDBJ databases">
        <authorList>
            <consortium name="Genoscope - CEA"/>
            <person name="William W."/>
        </authorList>
    </citation>
    <scope>NUCLEOTIDE SEQUENCE</scope>
    <source>
        <strain evidence="9">Doubled-haploid Pahang</strain>
    </source>
</reference>
<dbReference type="SMR" id="A0A804L5Y4"/>
<dbReference type="EnsemblPlants" id="Ma11_t09270.1">
    <property type="protein sequence ID" value="Ma11_p09270.1"/>
    <property type="gene ID" value="Ma11_g09270"/>
</dbReference>
<evidence type="ECO:0000256" key="3">
    <source>
        <dbReference type="ARBA" id="ARBA00022741"/>
    </source>
</evidence>
<dbReference type="Gramene" id="Ma11_t09270.1">
    <property type="protein sequence ID" value="Ma11_p09270.1"/>
    <property type="gene ID" value="Ma11_g09270"/>
</dbReference>
<dbReference type="FunCoup" id="A0A804L5Y4">
    <property type="interactions" value="1457"/>
</dbReference>
<reference evidence="10" key="2">
    <citation type="submission" date="2021-05" db="UniProtKB">
        <authorList>
            <consortium name="EnsemblPlants"/>
        </authorList>
    </citation>
    <scope>IDENTIFICATION</scope>
    <source>
        <strain evidence="10">subsp. malaccensis</strain>
    </source>
</reference>
<organism evidence="10 11">
    <name type="scientific">Musa acuminata subsp. malaccensis</name>
    <name type="common">Wild banana</name>
    <name type="synonym">Musa malaccensis</name>
    <dbReference type="NCBI Taxonomy" id="214687"/>
    <lineage>
        <taxon>Eukaryota</taxon>
        <taxon>Viridiplantae</taxon>
        <taxon>Streptophyta</taxon>
        <taxon>Embryophyta</taxon>
        <taxon>Tracheophyta</taxon>
        <taxon>Spermatophyta</taxon>
        <taxon>Magnoliopsida</taxon>
        <taxon>Liliopsida</taxon>
        <taxon>Zingiberales</taxon>
        <taxon>Musaceae</taxon>
        <taxon>Musa</taxon>
    </lineage>
</organism>
<evidence type="ECO:0000256" key="1">
    <source>
        <dbReference type="ARBA" id="ARBA00007374"/>
    </source>
</evidence>
<dbReference type="EC" id="2.7.1.140" evidence="8"/>
<dbReference type="PANTHER" id="PTHR12400">
    <property type="entry name" value="INOSITOL POLYPHOSPHATE KINASE"/>
    <property type="match status" value="1"/>
</dbReference>
<evidence type="ECO:0000256" key="6">
    <source>
        <dbReference type="ARBA" id="ARBA00036164"/>
    </source>
</evidence>
<evidence type="ECO:0000256" key="7">
    <source>
        <dbReference type="ARBA" id="ARBA00036525"/>
    </source>
</evidence>
<dbReference type="SUPFAM" id="SSF56104">
    <property type="entry name" value="SAICAR synthase-like"/>
    <property type="match status" value="1"/>
</dbReference>
<dbReference type="Gene3D" id="3.30.470.160">
    <property type="entry name" value="Inositol polyphosphate kinase"/>
    <property type="match status" value="1"/>
</dbReference>
<dbReference type="EMBL" id="HG996475">
    <property type="protein sequence ID" value="CAG1864012.1"/>
    <property type="molecule type" value="Genomic_DNA"/>
</dbReference>
<keyword evidence="2 8" id="KW-0808">Transferase</keyword>
<dbReference type="GO" id="GO:0051765">
    <property type="term" value="F:inositol tetrakisphosphate kinase activity"/>
    <property type="evidence" value="ECO:0000318"/>
    <property type="project" value="GO_Central"/>
</dbReference>
<comment type="similarity">
    <text evidence="1 8">Belongs to the inositol phosphokinase (IPK) family.</text>
</comment>
<evidence type="ECO:0000256" key="4">
    <source>
        <dbReference type="ARBA" id="ARBA00022777"/>
    </source>
</evidence>
<dbReference type="EC" id="2.7.1.151" evidence="8"/>
<gene>
    <name evidence="9" type="ORF">GSMUA_16160.1</name>
</gene>
<dbReference type="GO" id="GO:0005737">
    <property type="term" value="C:cytoplasm"/>
    <property type="evidence" value="ECO:0000318"/>
    <property type="project" value="GO_Central"/>
</dbReference>
<dbReference type="PANTHER" id="PTHR12400:SF51">
    <property type="entry name" value="INOSITOL POLYPHOSPHATE MULTIKINASE"/>
    <property type="match status" value="1"/>
</dbReference>
<keyword evidence="11" id="KW-1185">Reference proteome</keyword>
<evidence type="ECO:0000256" key="8">
    <source>
        <dbReference type="RuleBase" id="RU363090"/>
    </source>
</evidence>
<dbReference type="Pfam" id="PF03770">
    <property type="entry name" value="IPK"/>
    <property type="match status" value="1"/>
</dbReference>
<dbReference type="GO" id="GO:0005524">
    <property type="term" value="F:ATP binding"/>
    <property type="evidence" value="ECO:0007669"/>
    <property type="project" value="UniProtKB-KW"/>
</dbReference>
<keyword evidence="3 8" id="KW-0547">Nucleotide-binding</keyword>
<comment type="catalytic activity">
    <reaction evidence="7 8">
        <text>1D-myo-inositol 1,3,4,6-tetrakisphosphate + ATP = 1D-myo-inositol 1,3,4,5,6-pentakisphosphate + ADP + H(+)</text>
        <dbReference type="Rhea" id="RHEA:12717"/>
        <dbReference type="ChEBI" id="CHEBI:15378"/>
        <dbReference type="ChEBI" id="CHEBI:30616"/>
        <dbReference type="ChEBI" id="CHEBI:57660"/>
        <dbReference type="ChEBI" id="CHEBI:57733"/>
        <dbReference type="ChEBI" id="CHEBI:456216"/>
        <dbReference type="EC" id="2.7.1.140"/>
    </reaction>
</comment>
<evidence type="ECO:0000313" key="9">
    <source>
        <dbReference type="EMBL" id="CAG1864012.1"/>
    </source>
</evidence>
<dbReference type="GO" id="GO:0008440">
    <property type="term" value="F:inositol-1,4,5-trisphosphate 3-kinase activity"/>
    <property type="evidence" value="ECO:0000318"/>
    <property type="project" value="GO_Central"/>
</dbReference>
<dbReference type="AlphaFoldDB" id="A0A804L5Y4"/>
<dbReference type="OrthoDB" id="5958943at2759"/>
<comment type="catalytic activity">
    <reaction evidence="6 8">
        <text>1D-myo-inositol 1,4,5-trisphosphate + 2 ATP = 1D-myo-inositol 1,3,4,5,6-pentakisphosphate + 2 ADP + 2 H(+)</text>
        <dbReference type="Rhea" id="RHEA:32359"/>
        <dbReference type="ChEBI" id="CHEBI:15378"/>
        <dbReference type="ChEBI" id="CHEBI:30616"/>
        <dbReference type="ChEBI" id="CHEBI:57733"/>
        <dbReference type="ChEBI" id="CHEBI:203600"/>
        <dbReference type="ChEBI" id="CHEBI:456216"/>
        <dbReference type="EC" id="2.7.1.151"/>
    </reaction>
</comment>
<sequence>MLKSPEHQVAGHRAQDGQLGPLVDGCGIFYKPLQGDGRGDAEVAFYTSLFSHPAVPPHILSFFPGFHGTLVLPASDASGPRPHLALDDLLAGLRSPSLIDLKIGGRTWPPDCPEDYFQKCIVKDRESTSVALGFRVSGVQIQDPAGADAFWRPSRAAVRRYMVEDVRRVLRQFVSANPPSPDQKPDCALASAVYGGPDGVLAQLMELKAWFEEQTLFHFYSASVLLVYEKDAAVAAAGQQAGKSSGVRMKLVDFAHVMEGQGVIDHNFLGGLCSLIKFMSDVLNDPEAGGRESIKVQLSCEDGSLENLGI</sequence>
<name>A0A804L5Y4_MUSAM</name>
<dbReference type="GO" id="GO:0005634">
    <property type="term" value="C:nucleus"/>
    <property type="evidence" value="ECO:0000318"/>
    <property type="project" value="GO_Central"/>
</dbReference>
<keyword evidence="4 8" id="KW-0418">Kinase</keyword>
<keyword evidence="5 8" id="KW-0067">ATP-binding</keyword>